<sequence length="164" mass="19509">MKKFKEHWEIKHNWQLFLPFLGLTALGYSSYKLANMLIKDVNSILLVLLSAVIFMALLKFILFIFGKLEKKWEVAYKWELISIFLVFATTGSSSLFVSRPLIKLMGVSKDNLPTFAYWLLYIIIGFVFYQILLVFIGWLFGQFKFFWDFEKKMLRKIGFKRFLD</sequence>
<protein>
    <submittedName>
        <fullName evidence="3">DUF6787 family protein</fullName>
    </submittedName>
</protein>
<keyword evidence="4" id="KW-1185">Reference proteome</keyword>
<keyword evidence="1" id="KW-1133">Transmembrane helix</keyword>
<dbReference type="InterPro" id="IPR046714">
    <property type="entry name" value="DUF6787"/>
</dbReference>
<feature type="transmembrane region" description="Helical" evidence="1">
    <location>
        <begin position="118"/>
        <end position="147"/>
    </location>
</feature>
<dbReference type="Pfam" id="PF20584">
    <property type="entry name" value="DUF6787"/>
    <property type="match status" value="1"/>
</dbReference>
<evidence type="ECO:0000313" key="3">
    <source>
        <dbReference type="EMBL" id="MFD2534279.1"/>
    </source>
</evidence>
<feature type="transmembrane region" description="Helical" evidence="1">
    <location>
        <begin position="78"/>
        <end position="98"/>
    </location>
</feature>
<dbReference type="EMBL" id="JBHULK010000001">
    <property type="protein sequence ID" value="MFD2534279.1"/>
    <property type="molecule type" value="Genomic_DNA"/>
</dbReference>
<gene>
    <name evidence="3" type="ORF">ACFSQS_04100</name>
</gene>
<organism evidence="3 4">
    <name type="scientific">Gelatiniphilus marinus</name>
    <dbReference type="NCBI Taxonomy" id="1759464"/>
    <lineage>
        <taxon>Bacteria</taxon>
        <taxon>Pseudomonadati</taxon>
        <taxon>Bacteroidota</taxon>
        <taxon>Flavobacteriia</taxon>
        <taxon>Flavobacteriales</taxon>
        <taxon>Flavobacteriaceae</taxon>
        <taxon>Gelatiniphilus</taxon>
    </lineage>
</organism>
<feature type="transmembrane region" description="Helical" evidence="1">
    <location>
        <begin position="12"/>
        <end position="31"/>
    </location>
</feature>
<keyword evidence="1" id="KW-0472">Membrane</keyword>
<keyword evidence="1" id="KW-0812">Transmembrane</keyword>
<reference evidence="4" key="1">
    <citation type="journal article" date="2019" name="Int. J. Syst. Evol. Microbiol.">
        <title>The Global Catalogue of Microorganisms (GCM) 10K type strain sequencing project: providing services to taxonomists for standard genome sequencing and annotation.</title>
        <authorList>
            <consortium name="The Broad Institute Genomics Platform"/>
            <consortium name="The Broad Institute Genome Sequencing Center for Infectious Disease"/>
            <person name="Wu L."/>
            <person name="Ma J."/>
        </authorList>
    </citation>
    <scope>NUCLEOTIDE SEQUENCE [LARGE SCALE GENOMIC DNA]</scope>
    <source>
        <strain evidence="4">KCTC 42903</strain>
    </source>
</reference>
<dbReference type="RefSeq" id="WP_388014505.1">
    <property type="nucleotide sequence ID" value="NZ_JBHUDT010000001.1"/>
</dbReference>
<evidence type="ECO:0000313" key="4">
    <source>
        <dbReference type="Proteomes" id="UP001597441"/>
    </source>
</evidence>
<feature type="transmembrane region" description="Helical" evidence="1">
    <location>
        <begin position="43"/>
        <end position="66"/>
    </location>
</feature>
<evidence type="ECO:0000256" key="1">
    <source>
        <dbReference type="SAM" id="Phobius"/>
    </source>
</evidence>
<proteinExistence type="predicted"/>
<name>A0ABW5JPU0_9FLAO</name>
<accession>A0ABW5JPU0</accession>
<comment type="caution">
    <text evidence="3">The sequence shown here is derived from an EMBL/GenBank/DDBJ whole genome shotgun (WGS) entry which is preliminary data.</text>
</comment>
<dbReference type="Proteomes" id="UP001597441">
    <property type="component" value="Unassembled WGS sequence"/>
</dbReference>
<feature type="domain" description="DUF6787" evidence="2">
    <location>
        <begin position="83"/>
        <end position="159"/>
    </location>
</feature>
<evidence type="ECO:0000259" key="2">
    <source>
        <dbReference type="Pfam" id="PF20584"/>
    </source>
</evidence>